<dbReference type="SMART" id="SM01121">
    <property type="entry name" value="Dak1_2"/>
    <property type="match status" value="1"/>
</dbReference>
<evidence type="ECO:0000259" key="1">
    <source>
        <dbReference type="PROSITE" id="PS51480"/>
    </source>
</evidence>
<dbReference type="InterPro" id="IPR033470">
    <property type="entry name" value="FakA-like_C"/>
</dbReference>
<evidence type="ECO:0000313" key="2">
    <source>
        <dbReference type="EMBL" id="GEA83456.1"/>
    </source>
</evidence>
<dbReference type="InterPro" id="IPR004007">
    <property type="entry name" value="DhaL_dom"/>
</dbReference>
<dbReference type="AlphaFoldDB" id="A0A4Y3KIJ4"/>
<dbReference type="Pfam" id="PF21645">
    <property type="entry name" value="FakA-like_M"/>
    <property type="match status" value="1"/>
</dbReference>
<dbReference type="GO" id="GO:0004371">
    <property type="term" value="F:glycerone kinase activity"/>
    <property type="evidence" value="ECO:0007669"/>
    <property type="project" value="InterPro"/>
</dbReference>
<dbReference type="PROSITE" id="PS51480">
    <property type="entry name" value="DHAL"/>
    <property type="match status" value="1"/>
</dbReference>
<keyword evidence="2" id="KW-0418">Kinase</keyword>
<organism evidence="2 3">
    <name type="scientific">Cellulomonas gelida</name>
    <dbReference type="NCBI Taxonomy" id="1712"/>
    <lineage>
        <taxon>Bacteria</taxon>
        <taxon>Bacillati</taxon>
        <taxon>Actinomycetota</taxon>
        <taxon>Actinomycetes</taxon>
        <taxon>Micrococcales</taxon>
        <taxon>Cellulomonadaceae</taxon>
        <taxon>Cellulomonas</taxon>
    </lineage>
</organism>
<dbReference type="SUPFAM" id="SSF101473">
    <property type="entry name" value="DhaL-like"/>
    <property type="match status" value="1"/>
</dbReference>
<proteinExistence type="predicted"/>
<dbReference type="InterPro" id="IPR036117">
    <property type="entry name" value="DhaL_dom_sf"/>
</dbReference>
<dbReference type="GO" id="GO:0006071">
    <property type="term" value="P:glycerol metabolic process"/>
    <property type="evidence" value="ECO:0007669"/>
    <property type="project" value="InterPro"/>
</dbReference>
<dbReference type="Proteomes" id="UP000320461">
    <property type="component" value="Unassembled WGS sequence"/>
</dbReference>
<protein>
    <submittedName>
        <fullName evidence="2">Dihydroxyacetone kinase</fullName>
    </submittedName>
</protein>
<dbReference type="SMART" id="SM01120">
    <property type="entry name" value="Dak2"/>
    <property type="match status" value="1"/>
</dbReference>
<keyword evidence="2" id="KW-0808">Transferase</keyword>
<dbReference type="InterPro" id="IPR050270">
    <property type="entry name" value="DegV_domain_contain"/>
</dbReference>
<dbReference type="RefSeq" id="WP_170210885.1">
    <property type="nucleotide sequence ID" value="NZ_BJLQ01000005.1"/>
</dbReference>
<dbReference type="EMBL" id="BJLQ01000005">
    <property type="protein sequence ID" value="GEA83456.1"/>
    <property type="molecule type" value="Genomic_DNA"/>
</dbReference>
<dbReference type="InterPro" id="IPR048394">
    <property type="entry name" value="FakA-like_M"/>
</dbReference>
<feature type="domain" description="DhaL" evidence="1">
    <location>
        <begin position="6"/>
        <end position="202"/>
    </location>
</feature>
<reference evidence="2 3" key="1">
    <citation type="submission" date="2019-06" db="EMBL/GenBank/DDBJ databases">
        <title>Whole genome shotgun sequence of Cellulomonas gelida NBRC 3748.</title>
        <authorList>
            <person name="Hosoyama A."/>
            <person name="Uohara A."/>
            <person name="Ohji S."/>
            <person name="Ichikawa N."/>
        </authorList>
    </citation>
    <scope>NUCLEOTIDE SEQUENCE [LARGE SCALE GENOMIC DNA]</scope>
    <source>
        <strain evidence="2 3">NBRC 3748</strain>
    </source>
</reference>
<sequence length="519" mass="51911">MTLEVDQVLAWVHGARTGLADARGRIDAVNVFPVADADTGTNAWLTIEGGARAVDDLGAAERTAAEVLAVFARGAMLAARGNSGVILSQWLAGFVRRTTAAAADEPAGAVLAQALRAAARAARHALAEPQDGTVLTLADEVADAAVLGADSGATAPAVLAQAATAGHQSLARISATHPVLRRAHVPDAGACALLVVVDALVLAVTGGAPRSPAEWLPERGSAHEAQPGECGTEHAAAGGAFEVMLVVRGLDQGGGESSAPDLADGLRSVLGEVGDSVAVVGADGWWHAHVHTDDPAAAIAACAVGRREQVVVRRLDVVDLGVVAGPGRGWGLVVVTGSPALASWYATAGAVVVVRCPEEPVTAAHVRRAVEDAGCPDVLVVPGGVVSGHELESLLALDGVEVLGAHDEARAAVATLAFVTSDSAAPVHAAALATGRVRVAELAPRDAGAALDETVARLVVAPPSDDRATGTRPESLTVVVPGALEDALAADIEAAAAAHGLEPTILSDATADAVLVAVD</sequence>
<keyword evidence="3" id="KW-1185">Reference proteome</keyword>
<dbReference type="PANTHER" id="PTHR33434:SF4">
    <property type="entry name" value="PHOSPHATASE PROTEIN"/>
    <property type="match status" value="1"/>
</dbReference>
<accession>A0A4Y3KIJ4</accession>
<evidence type="ECO:0000313" key="3">
    <source>
        <dbReference type="Proteomes" id="UP000320461"/>
    </source>
</evidence>
<dbReference type="Gene3D" id="1.25.40.340">
    <property type="match status" value="1"/>
</dbReference>
<comment type="caution">
    <text evidence="2">The sequence shown here is derived from an EMBL/GenBank/DDBJ whole genome shotgun (WGS) entry which is preliminary data.</text>
</comment>
<dbReference type="PANTHER" id="PTHR33434">
    <property type="entry name" value="DEGV DOMAIN-CONTAINING PROTEIN DR_1986-RELATED"/>
    <property type="match status" value="1"/>
</dbReference>
<gene>
    <name evidence="2" type="ORF">CGE01nite_07070</name>
</gene>
<dbReference type="Pfam" id="PF02734">
    <property type="entry name" value="Dak2"/>
    <property type="match status" value="1"/>
</dbReference>
<name>A0A4Y3KIJ4_9CELL</name>